<dbReference type="EMBL" id="JACHFY010000002">
    <property type="protein sequence ID" value="MBB5252869.1"/>
    <property type="molecule type" value="Genomic_DNA"/>
</dbReference>
<name>A0A650CEL3_SULOH</name>
<evidence type="ECO:0000313" key="4">
    <source>
        <dbReference type="Proteomes" id="UP000582213"/>
    </source>
</evidence>
<dbReference type="Proteomes" id="UP000582213">
    <property type="component" value="Unassembled WGS sequence"/>
</dbReference>
<evidence type="ECO:0000313" key="3">
    <source>
        <dbReference type="Proteomes" id="UP000427373"/>
    </source>
</evidence>
<organism evidence="2 3">
    <name type="scientific">Sulfurisphaera ohwakuensis</name>
    <dbReference type="NCBI Taxonomy" id="69656"/>
    <lineage>
        <taxon>Archaea</taxon>
        <taxon>Thermoproteota</taxon>
        <taxon>Thermoprotei</taxon>
        <taxon>Sulfolobales</taxon>
        <taxon>Sulfolobaceae</taxon>
        <taxon>Sulfurisphaera</taxon>
    </lineage>
</organism>
<evidence type="ECO:0000313" key="1">
    <source>
        <dbReference type="EMBL" id="MBB5252869.1"/>
    </source>
</evidence>
<proteinExistence type="predicted"/>
<reference evidence="2 3" key="1">
    <citation type="submission" date="2019-10" db="EMBL/GenBank/DDBJ databases">
        <title>Genome Sequences from Six Type Strain Members of the Archaeal Family Sulfolobaceae: Acidianus ambivalens, Acidianus infernus, Metallosphaera prunae, Stygiolobus azoricus, Sulfolobus metallicus, and Sulfurisphaera ohwakuensis.</title>
        <authorList>
            <person name="Counts J.A."/>
            <person name="Kelly R.M."/>
        </authorList>
    </citation>
    <scope>NUCLEOTIDE SEQUENCE [LARGE SCALE GENOMIC DNA]</scope>
    <source>
        <strain evidence="2 3">TA-1</strain>
    </source>
</reference>
<dbReference type="GeneID" id="42800092"/>
<dbReference type="KEGG" id="soh:D1869_02555"/>
<dbReference type="RefSeq" id="WP_156013774.1">
    <property type="nucleotide sequence ID" value="NZ_CP045484.1"/>
</dbReference>
<dbReference type="AlphaFoldDB" id="A0A650CEL3"/>
<accession>A0A650CEL3</accession>
<reference evidence="1 4" key="2">
    <citation type="submission" date="2020-08" db="EMBL/GenBank/DDBJ databases">
        <title>Genomic Encyclopedia of Type Strains, Phase IV (KMG-IV): sequencing the most valuable type-strain genomes for metagenomic binning, comparative biology and taxonomic classification.</title>
        <authorList>
            <person name="Goeker M."/>
        </authorList>
    </citation>
    <scope>NUCLEOTIDE SEQUENCE [LARGE SCALE GENOMIC DNA]</scope>
    <source>
        <strain evidence="1 4">DSM 12421</strain>
    </source>
</reference>
<evidence type="ECO:0000313" key="2">
    <source>
        <dbReference type="EMBL" id="QGR16198.1"/>
    </source>
</evidence>
<dbReference type="Proteomes" id="UP000427373">
    <property type="component" value="Chromosome"/>
</dbReference>
<sequence>MKSLLNLVQSLSEKILDHYGENLKGIVIGGEAIDTLDEKKALLILLILEKVHKISFYAREEIAEYFIKKIEQLENYFEYVKKYGQRPLLYFIILDPSELSFHNPIVLYLLTNGKTIFDKEKLIEKEARKINIVNINRVLKMGEINKGEVIEL</sequence>
<protein>
    <submittedName>
        <fullName evidence="2">Uncharacterized protein</fullName>
    </submittedName>
</protein>
<dbReference type="OrthoDB" id="36729at2157"/>
<keyword evidence="3" id="KW-1185">Reference proteome</keyword>
<dbReference type="EMBL" id="CP045484">
    <property type="protein sequence ID" value="QGR16198.1"/>
    <property type="molecule type" value="Genomic_DNA"/>
</dbReference>
<gene>
    <name evidence="2" type="ORF">D1869_02555</name>
    <name evidence="1" type="ORF">HNQ62_000602</name>
</gene>